<feature type="compositionally biased region" description="Basic and acidic residues" evidence="1">
    <location>
        <begin position="31"/>
        <end position="42"/>
    </location>
</feature>
<proteinExistence type="predicted"/>
<dbReference type="AlphaFoldDB" id="Q18KH7"/>
<gene>
    <name evidence="2" type="ordered locus">HQ_1344A</name>
</gene>
<reference evidence="2 3" key="1">
    <citation type="journal article" date="2006" name="BMC Genomics">
        <title>The genome of the square archaeon Haloquadratum walsbyi: life at the limits of water activity.</title>
        <authorList>
            <person name="Bolhuis H.H."/>
            <person name="Palm P.P."/>
            <person name="Wende A.W."/>
            <person name="Falb M.M."/>
            <person name="Rampp M.M."/>
            <person name="Rodriguez-Valera F.F."/>
            <person name="Pfeiffer F.F."/>
            <person name="Oesterhelt D.D."/>
        </authorList>
    </citation>
    <scope>NUCLEOTIDE SEQUENCE [LARGE SCALE GENOMIC DNA]</scope>
    <source>
        <strain evidence="3">DSM 16790 / HBSQ001</strain>
    </source>
</reference>
<feature type="region of interest" description="Disordered" evidence="1">
    <location>
        <begin position="230"/>
        <end position="253"/>
    </location>
</feature>
<dbReference type="EMBL" id="AM180088">
    <property type="protein sequence ID" value="CAJ51472.1"/>
    <property type="molecule type" value="Genomic_DNA"/>
</dbReference>
<dbReference type="Proteomes" id="UP000001975">
    <property type="component" value="Chromosome"/>
</dbReference>
<name>Q18KH7_HALWD</name>
<evidence type="ECO:0008006" key="4">
    <source>
        <dbReference type="Google" id="ProtNLM"/>
    </source>
</evidence>
<protein>
    <recommendedName>
        <fullName evidence="4">PIN domain-containing protein</fullName>
    </recommendedName>
</protein>
<dbReference type="HOGENOM" id="CLU_109224_0_0_2"/>
<organism evidence="2 3">
    <name type="scientific">Haloquadratum walsbyi (strain DSM 16790 / HBSQ001)</name>
    <dbReference type="NCBI Taxonomy" id="362976"/>
    <lineage>
        <taxon>Archaea</taxon>
        <taxon>Methanobacteriati</taxon>
        <taxon>Methanobacteriota</taxon>
        <taxon>Stenosarchaea group</taxon>
        <taxon>Halobacteria</taxon>
        <taxon>Halobacteriales</taxon>
        <taxon>Haloferacaceae</taxon>
        <taxon>Haloquadratum</taxon>
    </lineage>
</organism>
<dbReference type="InterPro" id="IPR055808">
    <property type="entry name" value="DUF7384"/>
</dbReference>
<evidence type="ECO:0000313" key="2">
    <source>
        <dbReference type="EMBL" id="CAJ51472.1"/>
    </source>
</evidence>
<keyword evidence="3" id="KW-1185">Reference proteome</keyword>
<feature type="region of interest" description="Disordered" evidence="1">
    <location>
        <begin position="19"/>
        <end position="90"/>
    </location>
</feature>
<dbReference type="KEGG" id="hwa:HQ_1344A"/>
<dbReference type="Pfam" id="PF24109">
    <property type="entry name" value="DUF7384"/>
    <property type="match status" value="1"/>
</dbReference>
<evidence type="ECO:0000256" key="1">
    <source>
        <dbReference type="SAM" id="MobiDB-lite"/>
    </source>
</evidence>
<evidence type="ECO:0000313" key="3">
    <source>
        <dbReference type="Proteomes" id="UP000001975"/>
    </source>
</evidence>
<sequence length="253" mass="27918">MNTDSWSTLLKRAADLMNEHGDIGRTQIKQLLDDRRTDRLESSENSEYQTDTERQTGDNKPPTPPESASISAQEPKTEPELSITEPATDPMPTSVVVDADVFVADFLCGSDTDARQAIEILWTHSWMTLFASNTLLTDAQALIATLATDQLAREWRAHMTDWCSIVTHPPDDHPALATAYRGGAMHILSFNDQLRSVQAGASLRGQFPVSVRDPAAYTAVFSPDRLYNATVSDTDTDTDTDTYPGPDRGSRMQ</sequence>
<dbReference type="CDD" id="cd18701">
    <property type="entry name" value="PIN_VapC_like"/>
    <property type="match status" value="1"/>
</dbReference>
<accession>Q18KH7</accession>
<dbReference type="eggNOG" id="arCOG06324">
    <property type="taxonomic scope" value="Archaea"/>
</dbReference>